<dbReference type="Pfam" id="PF15926">
    <property type="entry name" value="RNF220"/>
    <property type="match status" value="1"/>
</dbReference>
<dbReference type="Proteomes" id="UP000299102">
    <property type="component" value="Unassembled WGS sequence"/>
</dbReference>
<dbReference type="EMBL" id="BGZK01006105">
    <property type="protein sequence ID" value="GBP16711.1"/>
    <property type="molecule type" value="Genomic_DNA"/>
</dbReference>
<dbReference type="AlphaFoldDB" id="A0A4C1TRT3"/>
<comment type="caution">
    <text evidence="3">The sequence shown here is derived from an EMBL/GenBank/DDBJ whole genome shotgun (WGS) entry which is preliminary data.</text>
</comment>
<organism evidence="3 4">
    <name type="scientific">Eumeta variegata</name>
    <name type="common">Bagworm moth</name>
    <name type="synonym">Eumeta japonica</name>
    <dbReference type="NCBI Taxonomy" id="151549"/>
    <lineage>
        <taxon>Eukaryota</taxon>
        <taxon>Metazoa</taxon>
        <taxon>Ecdysozoa</taxon>
        <taxon>Arthropoda</taxon>
        <taxon>Hexapoda</taxon>
        <taxon>Insecta</taxon>
        <taxon>Pterygota</taxon>
        <taxon>Neoptera</taxon>
        <taxon>Endopterygota</taxon>
        <taxon>Lepidoptera</taxon>
        <taxon>Glossata</taxon>
        <taxon>Ditrysia</taxon>
        <taxon>Tineoidea</taxon>
        <taxon>Psychidae</taxon>
        <taxon>Oiketicinae</taxon>
        <taxon>Eumeta</taxon>
    </lineage>
</organism>
<keyword evidence="4" id="KW-1185">Reference proteome</keyword>
<evidence type="ECO:0000256" key="1">
    <source>
        <dbReference type="SAM" id="MobiDB-lite"/>
    </source>
</evidence>
<evidence type="ECO:0000259" key="2">
    <source>
        <dbReference type="Pfam" id="PF15926"/>
    </source>
</evidence>
<accession>A0A4C1TRT3</accession>
<dbReference type="OrthoDB" id="6270329at2759"/>
<proteinExistence type="predicted"/>
<feature type="compositionally biased region" description="Low complexity" evidence="1">
    <location>
        <begin position="31"/>
        <end position="40"/>
    </location>
</feature>
<evidence type="ECO:0000313" key="3">
    <source>
        <dbReference type="EMBL" id="GBP16711.1"/>
    </source>
</evidence>
<feature type="region of interest" description="Disordered" evidence="1">
    <location>
        <begin position="19"/>
        <end position="75"/>
    </location>
</feature>
<feature type="domain" description="E3 ubiquitin-protein ligase RNF220 middle" evidence="2">
    <location>
        <begin position="11"/>
        <end position="96"/>
    </location>
</feature>
<reference evidence="3 4" key="1">
    <citation type="journal article" date="2019" name="Commun. Biol.">
        <title>The bagworm genome reveals a unique fibroin gene that provides high tensile strength.</title>
        <authorList>
            <person name="Kono N."/>
            <person name="Nakamura H."/>
            <person name="Ohtoshi R."/>
            <person name="Tomita M."/>
            <person name="Numata K."/>
            <person name="Arakawa K."/>
        </authorList>
    </citation>
    <scope>NUCLEOTIDE SEQUENCE [LARGE SCALE GENOMIC DNA]</scope>
</reference>
<name>A0A4C1TRT3_EUMVA</name>
<evidence type="ECO:0000313" key="4">
    <source>
        <dbReference type="Proteomes" id="UP000299102"/>
    </source>
</evidence>
<sequence length="127" mass="13492">MNGLVRNALESSTLIPGGYAALGNGQHLTNGGSSSSSSGSQRLNGHDEDDDEDLNVDEDDTQIYGPAQYGESDVIPSHIINEDESDVTSYMRRLITGSTGNRLLTNLENINGGLSSPQHNIVGNEMT</sequence>
<feature type="compositionally biased region" description="Acidic residues" evidence="1">
    <location>
        <begin position="47"/>
        <end position="61"/>
    </location>
</feature>
<gene>
    <name evidence="3" type="ORF">EVAR_72224_1</name>
</gene>
<dbReference type="InterPro" id="IPR031824">
    <property type="entry name" value="RNF220_mid"/>
</dbReference>
<protein>
    <recommendedName>
        <fullName evidence="2">E3 ubiquitin-protein ligase RNF220 middle domain-containing protein</fullName>
    </recommendedName>
</protein>